<gene>
    <name evidence="7" type="primary">aflO</name>
    <name evidence="7" type="ORF">HK57_00550</name>
</gene>
<dbReference type="PROSITE" id="PS51683">
    <property type="entry name" value="SAM_OMT_II"/>
    <property type="match status" value="1"/>
</dbReference>
<dbReference type="InterPro" id="IPR001077">
    <property type="entry name" value="COMT_C"/>
</dbReference>
<evidence type="ECO:0000259" key="5">
    <source>
        <dbReference type="Pfam" id="PF00891"/>
    </source>
</evidence>
<feature type="domain" description="O-methyltransferase dimerisation" evidence="6">
    <location>
        <begin position="52"/>
        <end position="119"/>
    </location>
</feature>
<dbReference type="PANTHER" id="PTHR43712">
    <property type="entry name" value="PUTATIVE (AFU_ORTHOLOGUE AFUA_4G14580)-RELATED"/>
    <property type="match status" value="1"/>
</dbReference>
<dbReference type="GO" id="GO:0044550">
    <property type="term" value="P:secondary metabolite biosynthetic process"/>
    <property type="evidence" value="ECO:0007669"/>
    <property type="project" value="UniProtKB-ARBA"/>
</dbReference>
<dbReference type="SUPFAM" id="SSF46785">
    <property type="entry name" value="Winged helix' DNA-binding domain"/>
    <property type="match status" value="1"/>
</dbReference>
<evidence type="ECO:0000313" key="8">
    <source>
        <dbReference type="Proteomes" id="UP000053475"/>
    </source>
</evidence>
<evidence type="ECO:0000256" key="4">
    <source>
        <dbReference type="PIRSR" id="PIRSR005739-1"/>
    </source>
</evidence>
<organism evidence="7 8">
    <name type="scientific">Aspergillus ustus</name>
    <dbReference type="NCBI Taxonomy" id="40382"/>
    <lineage>
        <taxon>Eukaryota</taxon>
        <taxon>Fungi</taxon>
        <taxon>Dikarya</taxon>
        <taxon>Ascomycota</taxon>
        <taxon>Pezizomycotina</taxon>
        <taxon>Eurotiomycetes</taxon>
        <taxon>Eurotiomycetidae</taxon>
        <taxon>Eurotiales</taxon>
        <taxon>Aspergillaceae</taxon>
        <taxon>Aspergillus</taxon>
        <taxon>Aspergillus subgen. Nidulantes</taxon>
    </lineage>
</organism>
<dbReference type="PIRSF" id="PIRSF005739">
    <property type="entry name" value="O-mtase"/>
    <property type="match status" value="1"/>
</dbReference>
<dbReference type="AlphaFoldDB" id="A0A0C1E696"/>
<keyword evidence="3" id="KW-0949">S-adenosyl-L-methionine</keyword>
<evidence type="ECO:0000256" key="3">
    <source>
        <dbReference type="ARBA" id="ARBA00022691"/>
    </source>
</evidence>
<name>A0A0C1E696_ASPUT</name>
<protein>
    <submittedName>
        <fullName evidence="7">O-methyltransferase</fullName>
    </submittedName>
</protein>
<feature type="domain" description="O-methyltransferase C-terminal" evidence="5">
    <location>
        <begin position="230"/>
        <end position="373"/>
    </location>
</feature>
<feature type="active site" description="Proton acceptor" evidence="4">
    <location>
        <position position="303"/>
    </location>
</feature>
<keyword evidence="1 7" id="KW-0489">Methyltransferase</keyword>
<dbReference type="SUPFAM" id="SSF53335">
    <property type="entry name" value="S-adenosyl-L-methionine-dependent methyltransferases"/>
    <property type="match status" value="1"/>
</dbReference>
<proteinExistence type="predicted"/>
<dbReference type="GO" id="GO:0046983">
    <property type="term" value="F:protein dimerization activity"/>
    <property type="evidence" value="ECO:0007669"/>
    <property type="project" value="InterPro"/>
</dbReference>
<dbReference type="InterPro" id="IPR016461">
    <property type="entry name" value="COMT-like"/>
</dbReference>
<dbReference type="GO" id="GO:0032259">
    <property type="term" value="P:methylation"/>
    <property type="evidence" value="ECO:0007669"/>
    <property type="project" value="UniProtKB-KW"/>
</dbReference>
<dbReference type="Proteomes" id="UP000053475">
    <property type="component" value="Unassembled WGS sequence"/>
</dbReference>
<dbReference type="GO" id="GO:0008171">
    <property type="term" value="F:O-methyltransferase activity"/>
    <property type="evidence" value="ECO:0007669"/>
    <property type="project" value="InterPro"/>
</dbReference>
<accession>A0A0C1E696</accession>
<dbReference type="InterPro" id="IPR036390">
    <property type="entry name" value="WH_DNA-bd_sf"/>
</dbReference>
<keyword evidence="2 7" id="KW-0808">Transferase</keyword>
<dbReference type="EMBL" id="JOMC01000065">
    <property type="protein sequence ID" value="KIA75618.1"/>
    <property type="molecule type" value="Genomic_DNA"/>
</dbReference>
<keyword evidence="8" id="KW-1185">Reference proteome</keyword>
<dbReference type="Gene3D" id="1.10.10.10">
    <property type="entry name" value="Winged helix-like DNA-binding domain superfamily/Winged helix DNA-binding domain"/>
    <property type="match status" value="1"/>
</dbReference>
<dbReference type="InterPro" id="IPR012967">
    <property type="entry name" value="COMT_dimerisation"/>
</dbReference>
<sequence>MEALFQQIKDEFAKSDENGKRRIQGQIRELQASLYSDWDVVMQLSSGPLQVALTKIAIDLDIFRTLKESESPVSLAQLVEKTGAAPGLLARILRFLTAFSQVKETGAEEYTNSALTDIFCNPGASAMLSYLYALLDLLQLRVNKASFDVSGRCTQALPDFFADNGYQEPSSLKNCPFQKGFRTEESIFEWLPQNPKQLKWLGQTMALERPTVWVDHFPVLEYLGDFAAADKTLFVDVGGSIGHQAKALRDRFPTLPGKVIVQDLPGVVAEAPPIEGVEFVGFDFFNPQPVQGAKFYYLRHVFHNWTDQYAVEILKQIVPALGKDSIILIDDLLIPPTEMAWQAGFLDLAMMGMLAGIERTRAQFDALVDQAGLKITEMFPYDVNQGAILVVVPK</sequence>
<dbReference type="Gene3D" id="3.40.50.150">
    <property type="entry name" value="Vaccinia Virus protein VP39"/>
    <property type="match status" value="1"/>
</dbReference>
<evidence type="ECO:0000259" key="6">
    <source>
        <dbReference type="Pfam" id="PF08100"/>
    </source>
</evidence>
<dbReference type="Pfam" id="PF08100">
    <property type="entry name" value="Dimerisation"/>
    <property type="match status" value="1"/>
</dbReference>
<dbReference type="InterPro" id="IPR036388">
    <property type="entry name" value="WH-like_DNA-bd_sf"/>
</dbReference>
<evidence type="ECO:0000256" key="1">
    <source>
        <dbReference type="ARBA" id="ARBA00022603"/>
    </source>
</evidence>
<comment type="caution">
    <text evidence="7">The sequence shown here is derived from an EMBL/GenBank/DDBJ whole genome shotgun (WGS) entry which is preliminary data.</text>
</comment>
<dbReference type="Pfam" id="PF00891">
    <property type="entry name" value="Methyltransf_2"/>
    <property type="match status" value="1"/>
</dbReference>
<evidence type="ECO:0000313" key="7">
    <source>
        <dbReference type="EMBL" id="KIA75618.1"/>
    </source>
</evidence>
<evidence type="ECO:0000256" key="2">
    <source>
        <dbReference type="ARBA" id="ARBA00022679"/>
    </source>
</evidence>
<dbReference type="PANTHER" id="PTHR43712:SF1">
    <property type="entry name" value="HYPOTHETICAL O-METHYLTRANSFERASE (EUROFUNG)-RELATED"/>
    <property type="match status" value="1"/>
</dbReference>
<reference evidence="7 8" key="1">
    <citation type="submission" date="2014-11" db="EMBL/GenBank/DDBJ databases">
        <title>Genomics derived discovery of secondary metabolites biosynthetic gene clusters in Aspergillus ustus.</title>
        <authorList>
            <person name="Pi B."/>
            <person name="Dai F."/>
            <person name="Song X."/>
            <person name="Zhu C."/>
            <person name="Li H."/>
            <person name="Yu D."/>
        </authorList>
    </citation>
    <scope>NUCLEOTIDE SEQUENCE [LARGE SCALE GENOMIC DNA]</scope>
    <source>
        <strain evidence="7 8">3.3904</strain>
    </source>
</reference>
<dbReference type="InterPro" id="IPR029063">
    <property type="entry name" value="SAM-dependent_MTases_sf"/>
</dbReference>